<reference evidence="1 2" key="1">
    <citation type="submission" date="2016-10" db="EMBL/GenBank/DDBJ databases">
        <authorList>
            <person name="de Groot N.N."/>
        </authorList>
    </citation>
    <scope>NUCLEOTIDE SEQUENCE [LARGE SCALE GENOMIC DNA]</scope>
    <source>
        <strain evidence="1 2">DSM 43357</strain>
    </source>
</reference>
<dbReference type="GO" id="GO:0046677">
    <property type="term" value="P:response to antibiotic"/>
    <property type="evidence" value="ECO:0007669"/>
    <property type="project" value="InterPro"/>
</dbReference>
<dbReference type="EMBL" id="FOBF01000007">
    <property type="protein sequence ID" value="SEL87282.1"/>
    <property type="molecule type" value="Genomic_DNA"/>
</dbReference>
<dbReference type="CDD" id="cd14728">
    <property type="entry name" value="Ere-like"/>
    <property type="match status" value="1"/>
</dbReference>
<dbReference type="SUPFAM" id="SSF159501">
    <property type="entry name" value="EreA/ChaN-like"/>
    <property type="match status" value="1"/>
</dbReference>
<dbReference type="Proteomes" id="UP000198953">
    <property type="component" value="Unassembled WGS sequence"/>
</dbReference>
<dbReference type="Gene3D" id="3.30.1870.10">
    <property type="entry name" value="EreA-like, domain 2"/>
    <property type="match status" value="1"/>
</dbReference>
<name>A0A1H7TQX9_9ACTN</name>
<dbReference type="Pfam" id="PF05139">
    <property type="entry name" value="Erythro_esteras"/>
    <property type="match status" value="1"/>
</dbReference>
<evidence type="ECO:0000313" key="2">
    <source>
        <dbReference type="Proteomes" id="UP000198953"/>
    </source>
</evidence>
<proteinExistence type="predicted"/>
<dbReference type="AlphaFoldDB" id="A0A1H7TQX9"/>
<dbReference type="Gene3D" id="1.20.1440.30">
    <property type="entry name" value="Biosynthetic Protein domain"/>
    <property type="match status" value="1"/>
</dbReference>
<keyword evidence="2" id="KW-1185">Reference proteome</keyword>
<dbReference type="Gene3D" id="3.40.1660.10">
    <property type="entry name" value="EreA-like (biosynthetic domain)"/>
    <property type="match status" value="1"/>
</dbReference>
<dbReference type="InterPro" id="IPR007815">
    <property type="entry name" value="Emycin_Estase"/>
</dbReference>
<dbReference type="OrthoDB" id="9810066at2"/>
<dbReference type="STRING" id="46177.SAMN05660976_03621"/>
<evidence type="ECO:0000313" key="1">
    <source>
        <dbReference type="EMBL" id="SEL87282.1"/>
    </source>
</evidence>
<dbReference type="PANTHER" id="PTHR31299:SF0">
    <property type="entry name" value="ESTERASE, PUTATIVE (AFU_ORTHOLOGUE AFUA_1G05850)-RELATED"/>
    <property type="match status" value="1"/>
</dbReference>
<organism evidence="1 2">
    <name type="scientific">Nonomuraea pusilla</name>
    <dbReference type="NCBI Taxonomy" id="46177"/>
    <lineage>
        <taxon>Bacteria</taxon>
        <taxon>Bacillati</taxon>
        <taxon>Actinomycetota</taxon>
        <taxon>Actinomycetes</taxon>
        <taxon>Streptosporangiales</taxon>
        <taxon>Streptosporangiaceae</taxon>
        <taxon>Nonomuraea</taxon>
    </lineage>
</organism>
<accession>A0A1H7TQX9</accession>
<sequence length="404" mass="43929">MTDDVTRWLSERAVPLPTLEPGSGTADLEPLRGVLGGVRVVGLGEATHGTREFFLLKHRLLEFLVEELGFTTLAFEVSASAARAVDAYVRGGPGDPVEALAGLGFWITHTAEMLAVVEWLRERNAGAARPVRFAGIDPQYPAASLAALRAFLEEAGQGPELLAPLAPLAHTRMAEGEPLDPAVEAAARRLEEHVTDLRAPGDVLEHARLVRQNADLMTRHYRHADPGRTIGMARDRYLADNLDALLSEPGARVAVWAHNGHVTKGAHSGGSIPAMGRYLAERHGEAYYALGLLFGQGAFRARRIRFGRVDRRRPPRAFRVPPVRNDLMVEARLAAAHPGDFLVDLRGGPRPEPVAAWLRGPSHLRGHGGAVRRLTYKLAFTPTVLAEEFDGLAYVDRSTCSTPL</sequence>
<dbReference type="RefSeq" id="WP_091101589.1">
    <property type="nucleotide sequence ID" value="NZ_FOBF01000007.1"/>
</dbReference>
<dbReference type="InterPro" id="IPR052036">
    <property type="entry name" value="Hydrolase/PRTase-associated"/>
</dbReference>
<protein>
    <submittedName>
        <fullName evidence="1">Erythromycin esterase</fullName>
    </submittedName>
</protein>
<dbReference type="PANTHER" id="PTHR31299">
    <property type="entry name" value="ESTERASE, PUTATIVE (AFU_ORTHOLOGUE AFUA_1G05850)-RELATED"/>
    <property type="match status" value="1"/>
</dbReference>
<gene>
    <name evidence="1" type="ORF">SAMN05660976_03621</name>
</gene>